<feature type="transmembrane region" description="Helical" evidence="1">
    <location>
        <begin position="12"/>
        <end position="34"/>
    </location>
</feature>
<dbReference type="AlphaFoldDB" id="A0A9J9GHS8"/>
<evidence type="ECO:0000313" key="2">
    <source>
        <dbReference type="EMBL" id="ABP61314.1"/>
    </source>
</evidence>
<evidence type="ECO:0000256" key="1">
    <source>
        <dbReference type="SAM" id="Phobius"/>
    </source>
</evidence>
<proteinExistence type="predicted"/>
<feature type="transmembrane region" description="Helical" evidence="1">
    <location>
        <begin position="131"/>
        <end position="150"/>
    </location>
</feature>
<feature type="transmembrane region" description="Helical" evidence="1">
    <location>
        <begin position="386"/>
        <end position="410"/>
    </location>
</feature>
<accession>A0A9J9GHS8</accession>
<feature type="transmembrane region" description="Helical" evidence="1">
    <location>
        <begin position="102"/>
        <end position="119"/>
    </location>
</feature>
<dbReference type="Proteomes" id="UP000000230">
    <property type="component" value="Chromosome"/>
</dbReference>
<keyword evidence="3" id="KW-1185">Reference proteome</keyword>
<protein>
    <submittedName>
        <fullName evidence="2">Uncharacterized protein</fullName>
    </submittedName>
</protein>
<keyword evidence="1" id="KW-1133">Transmembrane helix</keyword>
<organism evidence="2 3">
    <name type="scientific">Enterobacter sp. (strain 638)</name>
    <dbReference type="NCBI Taxonomy" id="399742"/>
    <lineage>
        <taxon>Bacteria</taxon>
        <taxon>Pseudomonadati</taxon>
        <taxon>Pseudomonadota</taxon>
        <taxon>Gammaproteobacteria</taxon>
        <taxon>Enterobacterales</taxon>
        <taxon>Enterobacteriaceae</taxon>
        <taxon>Enterobacter</taxon>
    </lineage>
</organism>
<feature type="transmembrane region" description="Helical" evidence="1">
    <location>
        <begin position="351"/>
        <end position="374"/>
    </location>
</feature>
<feature type="transmembrane region" description="Helical" evidence="1">
    <location>
        <begin position="170"/>
        <end position="194"/>
    </location>
</feature>
<keyword evidence="1" id="KW-0472">Membrane</keyword>
<dbReference type="EMBL" id="CP000653">
    <property type="protein sequence ID" value="ABP61314.1"/>
    <property type="molecule type" value="Genomic_DNA"/>
</dbReference>
<evidence type="ECO:0000313" key="3">
    <source>
        <dbReference type="Proteomes" id="UP000000230"/>
    </source>
</evidence>
<feature type="transmembrane region" description="Helical" evidence="1">
    <location>
        <begin position="74"/>
        <end position="96"/>
    </location>
</feature>
<name>A0A9J9GHS8_ENT38</name>
<gene>
    <name evidence="2" type="ordered locus">Ent638_2647</name>
</gene>
<sequence length="423" mass="48340">MMVSELSKIKYYNLATTFIIKALIALLLVNSLFSGVDFSQIGLIKGLSSIADFGIKIALVLMLFILFKIPNRNIIYIGFFLFFLVIGGSIGTIYHGEDFDKTLALLLNVCLWFIIFGYAKPLELNFNIYKFSVKISTIFLILSMVLYFLARQGLNVKVLGGAWLYDENFRFAGTFAEPSLNGYFYGLMFLLVLFSRQQYRFPLIILFAVTTYISGAKFSFLIIPLLLGLVYLFRIKGFFNYTYQLIPLSIILIFLSLAFSYHGLFTFIADHSTNPATMTYVTRLGFPIVSVWHLIEYPLGSGIYGFKSTLQPYIADYCNALSNVDVNCNEMLSYLSLRDPNASESFAPKDVLSFIILSYGVIGLFVFICSVLIISAKLKSNKHYFIILMYIVASMLFTLPFRFILFYSFFLFQCYIYRMSSEK</sequence>
<feature type="transmembrane region" description="Helical" evidence="1">
    <location>
        <begin position="245"/>
        <end position="268"/>
    </location>
</feature>
<keyword evidence="1" id="KW-0812">Transmembrane</keyword>
<feature type="transmembrane region" description="Helical" evidence="1">
    <location>
        <begin position="46"/>
        <end position="67"/>
    </location>
</feature>
<dbReference type="KEGG" id="ent:Ent638_2647"/>
<reference evidence="3" key="1">
    <citation type="journal article" date="2010" name="PLoS Genet.">
        <title>Genome sequence of the plant growth promoting endophytic bacterium Enterobacter sp. 638.</title>
        <authorList>
            <person name="Taghavi S."/>
            <person name="van der Lelie D."/>
            <person name="Hoffman A."/>
            <person name="Zhang Y.B."/>
            <person name="Walla M.D."/>
            <person name="Vangronsveld J."/>
            <person name="Newman L."/>
            <person name="Monchy S."/>
        </authorList>
    </citation>
    <scope>NUCLEOTIDE SEQUENCE [LARGE SCALE GENOMIC DNA]</scope>
    <source>
        <strain evidence="3">638</strain>
    </source>
</reference>
<feature type="transmembrane region" description="Helical" evidence="1">
    <location>
        <begin position="201"/>
        <end position="233"/>
    </location>
</feature>